<proteinExistence type="predicted"/>
<feature type="domain" description="J" evidence="5">
    <location>
        <begin position="8"/>
        <end position="75"/>
    </location>
</feature>
<feature type="region of interest" description="Disordered" evidence="4">
    <location>
        <begin position="306"/>
        <end position="411"/>
    </location>
</feature>
<dbReference type="Gene3D" id="1.25.40.10">
    <property type="entry name" value="Tetratricopeptide repeat domain"/>
    <property type="match status" value="1"/>
</dbReference>
<gene>
    <name evidence="6" type="ORF">FOL47_002796</name>
</gene>
<dbReference type="AlphaFoldDB" id="A0A7J6MBM9"/>
<evidence type="ECO:0000256" key="3">
    <source>
        <dbReference type="PROSITE-ProRule" id="PRU00339"/>
    </source>
</evidence>
<evidence type="ECO:0000259" key="5">
    <source>
        <dbReference type="PROSITE" id="PS50076"/>
    </source>
</evidence>
<dbReference type="SMART" id="SM00271">
    <property type="entry name" value="DnaJ"/>
    <property type="match status" value="1"/>
</dbReference>
<dbReference type="Pfam" id="PF13414">
    <property type="entry name" value="TPR_11"/>
    <property type="match status" value="1"/>
</dbReference>
<keyword evidence="7" id="KW-1185">Reference proteome</keyword>
<dbReference type="PRINTS" id="PR00625">
    <property type="entry name" value="JDOMAIN"/>
</dbReference>
<dbReference type="InterPro" id="IPR036869">
    <property type="entry name" value="J_dom_sf"/>
</dbReference>
<dbReference type="PROSITE" id="PS50005">
    <property type="entry name" value="TPR"/>
    <property type="match status" value="1"/>
</dbReference>
<protein>
    <recommendedName>
        <fullName evidence="5">J domain-containing protein</fullName>
    </recommendedName>
</protein>
<dbReference type="InterPro" id="IPR019734">
    <property type="entry name" value="TPR_rpt"/>
</dbReference>
<keyword evidence="2 3" id="KW-0802">TPR repeat</keyword>
<evidence type="ECO:0000313" key="7">
    <source>
        <dbReference type="Proteomes" id="UP000591131"/>
    </source>
</evidence>
<sequence length="446" mass="49365">MTSTEFKNLYDVLGVSPNASENDIKSSYRELMKQWHPDKHQDESRDKVLEKSQAINEAYAVLRDPDKRQKFDIELLKNQRIRADAEKENGNICYRSSNFEEAIKHYSVAIELDNTNHVYYSNRSTAYAALGKWSESQEDAEKCLDINQQSVRAHYNLVRAQVKTGYLSNAQKALTIALNKFPHDTDLIKLRAEIYTSLSRSSTPPLAHSSSRLSSLTPPRSRSLVRDSTPQRGEVDDLEATANFGKSTSLVRGGGGTLFDAHEGHLEQTATFGMPVYDEVIDRHTEGPKLPPLAARLRQMKPAINPVTGAPVSVSPVTESSQTSTYRRSAAATSSSSSQQPVWQPPPPMPPGHKSINAAPPSPPVQSAVHRTPPRHVGSFRRDLTPPARPYRHADFEHQPRSLTPPPYAEVGGMREIVPRSKPASGPTLALSALKGRIFSSFGSKK</sequence>
<dbReference type="CDD" id="cd06257">
    <property type="entry name" value="DnaJ"/>
    <property type="match status" value="1"/>
</dbReference>
<reference evidence="6 7" key="1">
    <citation type="submission" date="2020-04" db="EMBL/GenBank/DDBJ databases">
        <title>Perkinsus chesapeaki whole genome sequence.</title>
        <authorList>
            <person name="Bogema D.R."/>
        </authorList>
    </citation>
    <scope>NUCLEOTIDE SEQUENCE [LARGE SCALE GENOMIC DNA]</scope>
    <source>
        <strain evidence="6">ATCC PRA-425</strain>
    </source>
</reference>
<feature type="compositionally biased region" description="Low complexity" evidence="4">
    <location>
        <begin position="320"/>
        <end position="340"/>
    </location>
</feature>
<dbReference type="Pfam" id="PF00226">
    <property type="entry name" value="DnaJ"/>
    <property type="match status" value="1"/>
</dbReference>
<comment type="caution">
    <text evidence="6">The sequence shown here is derived from an EMBL/GenBank/DDBJ whole genome shotgun (WGS) entry which is preliminary data.</text>
</comment>
<evidence type="ECO:0000256" key="4">
    <source>
        <dbReference type="SAM" id="MobiDB-lite"/>
    </source>
</evidence>
<name>A0A7J6MBM9_PERCH</name>
<evidence type="ECO:0000313" key="6">
    <source>
        <dbReference type="EMBL" id="KAF4668978.1"/>
    </source>
</evidence>
<evidence type="ECO:0000256" key="2">
    <source>
        <dbReference type="ARBA" id="ARBA00022803"/>
    </source>
</evidence>
<dbReference type="PANTHER" id="PTHR45188:SF2">
    <property type="entry name" value="DNAJ HOMOLOG SUBFAMILY C MEMBER 7"/>
    <property type="match status" value="1"/>
</dbReference>
<dbReference type="PANTHER" id="PTHR45188">
    <property type="entry name" value="DNAJ PROTEIN P58IPK HOMOLOG"/>
    <property type="match status" value="1"/>
</dbReference>
<dbReference type="InterPro" id="IPR011990">
    <property type="entry name" value="TPR-like_helical_dom_sf"/>
</dbReference>
<dbReference type="Proteomes" id="UP000591131">
    <property type="component" value="Unassembled WGS sequence"/>
</dbReference>
<dbReference type="SUPFAM" id="SSF48452">
    <property type="entry name" value="TPR-like"/>
    <property type="match status" value="1"/>
</dbReference>
<dbReference type="EMBL" id="JAAPAO010000180">
    <property type="protein sequence ID" value="KAF4668978.1"/>
    <property type="molecule type" value="Genomic_DNA"/>
</dbReference>
<feature type="region of interest" description="Disordered" evidence="4">
    <location>
        <begin position="200"/>
        <end position="236"/>
    </location>
</feature>
<organism evidence="6 7">
    <name type="scientific">Perkinsus chesapeaki</name>
    <name type="common">Clam parasite</name>
    <name type="synonym">Perkinsus andrewsi</name>
    <dbReference type="NCBI Taxonomy" id="330153"/>
    <lineage>
        <taxon>Eukaryota</taxon>
        <taxon>Sar</taxon>
        <taxon>Alveolata</taxon>
        <taxon>Perkinsozoa</taxon>
        <taxon>Perkinsea</taxon>
        <taxon>Perkinsida</taxon>
        <taxon>Perkinsidae</taxon>
        <taxon>Perkinsus</taxon>
    </lineage>
</organism>
<feature type="repeat" description="TPR" evidence="3">
    <location>
        <begin position="83"/>
        <end position="116"/>
    </location>
</feature>
<dbReference type="OrthoDB" id="273087at2759"/>
<dbReference type="Gene3D" id="1.10.287.110">
    <property type="entry name" value="DnaJ domain"/>
    <property type="match status" value="1"/>
</dbReference>
<feature type="compositionally biased region" description="Low complexity" evidence="4">
    <location>
        <begin position="204"/>
        <end position="222"/>
    </location>
</feature>
<dbReference type="SMART" id="SM00028">
    <property type="entry name" value="TPR"/>
    <property type="match status" value="3"/>
</dbReference>
<dbReference type="PROSITE" id="PS50076">
    <property type="entry name" value="DNAJ_2"/>
    <property type="match status" value="1"/>
</dbReference>
<keyword evidence="1" id="KW-0677">Repeat</keyword>
<accession>A0A7J6MBM9</accession>
<dbReference type="SUPFAM" id="SSF46565">
    <property type="entry name" value="Chaperone J-domain"/>
    <property type="match status" value="1"/>
</dbReference>
<evidence type="ECO:0000256" key="1">
    <source>
        <dbReference type="ARBA" id="ARBA00022737"/>
    </source>
</evidence>
<dbReference type="InterPro" id="IPR001623">
    <property type="entry name" value="DnaJ_domain"/>
</dbReference>